<protein>
    <submittedName>
        <fullName evidence="2">Uncharacterized protein</fullName>
    </submittedName>
</protein>
<proteinExistence type="predicted"/>
<name>A0A8H7NFZ7_BIOOC</name>
<dbReference type="AlphaFoldDB" id="A0A8H7NFZ7"/>
<gene>
    <name evidence="2" type="ORF">IM811_010386</name>
</gene>
<evidence type="ECO:0000256" key="1">
    <source>
        <dbReference type="SAM" id="MobiDB-lite"/>
    </source>
</evidence>
<evidence type="ECO:0000313" key="3">
    <source>
        <dbReference type="Proteomes" id="UP000616885"/>
    </source>
</evidence>
<dbReference type="EMBL" id="JADCTT010000003">
    <property type="protein sequence ID" value="KAF9754945.1"/>
    <property type="molecule type" value="Genomic_DNA"/>
</dbReference>
<feature type="compositionally biased region" description="Polar residues" evidence="1">
    <location>
        <begin position="293"/>
        <end position="324"/>
    </location>
</feature>
<feature type="compositionally biased region" description="Polar residues" evidence="1">
    <location>
        <begin position="168"/>
        <end position="200"/>
    </location>
</feature>
<feature type="region of interest" description="Disordered" evidence="1">
    <location>
        <begin position="106"/>
        <end position="206"/>
    </location>
</feature>
<dbReference type="Proteomes" id="UP000616885">
    <property type="component" value="Unassembled WGS sequence"/>
</dbReference>
<evidence type="ECO:0000313" key="2">
    <source>
        <dbReference type="EMBL" id="KAF9754945.1"/>
    </source>
</evidence>
<comment type="caution">
    <text evidence="2">The sequence shown here is derived from an EMBL/GenBank/DDBJ whole genome shotgun (WGS) entry which is preliminary data.</text>
</comment>
<reference evidence="2" key="1">
    <citation type="submission" date="2020-10" db="EMBL/GenBank/DDBJ databases">
        <title>High-Quality Genome Resource of Clonostachys rosea strain S41 by Oxford Nanopore Long-Read Sequencing.</title>
        <authorList>
            <person name="Wang H."/>
        </authorList>
    </citation>
    <scope>NUCLEOTIDE SEQUENCE</scope>
    <source>
        <strain evidence="2">S41</strain>
    </source>
</reference>
<feature type="region of interest" description="Disordered" evidence="1">
    <location>
        <begin position="293"/>
        <end position="350"/>
    </location>
</feature>
<organism evidence="2 3">
    <name type="scientific">Bionectria ochroleuca</name>
    <name type="common">Gliocladium roseum</name>
    <dbReference type="NCBI Taxonomy" id="29856"/>
    <lineage>
        <taxon>Eukaryota</taxon>
        <taxon>Fungi</taxon>
        <taxon>Dikarya</taxon>
        <taxon>Ascomycota</taxon>
        <taxon>Pezizomycotina</taxon>
        <taxon>Sordariomycetes</taxon>
        <taxon>Hypocreomycetidae</taxon>
        <taxon>Hypocreales</taxon>
        <taxon>Bionectriaceae</taxon>
        <taxon>Clonostachys</taxon>
    </lineage>
</organism>
<sequence length="392" mass="40892">MGLLDLLGVGLNLASQLGNSCPAQAGVSGACSSVHARPSMETTSEIDALGALPFNQKLSILHQSLVTARSLVEDQGPTVSVPESQLHDVLDKIKAMENQVNQLLASKSAETEVPSSNLADNRSGDLNPVSESPDRKTSAMPAQQPSEIAGGVSNDDSLHQPPPPSGSFKLSTESVSNSPTNENIDPTSPSTEFYISTSPGSEADNPPELNEAVNFAGIFKESSEESNNMEEFETTEITSTIWITTTTTITKTITQSIHLSNVLPSASNAAVVIPAENRERLYPTEAHAVAQLQEVTSTKSSASGSRAAQTDTKTPASPHATSRQPMGEGGNYLSVTKTPGDIVPRPPAASPVSALSKYTIGLDKSDGIGAVTPSGFRTITLPANNDTSSNGN</sequence>
<accession>A0A8H7NFZ7</accession>